<evidence type="ECO:0000313" key="1">
    <source>
        <dbReference type="EMBL" id="KGD61874.1"/>
    </source>
</evidence>
<proteinExistence type="predicted"/>
<gene>
    <name evidence="1" type="ORF">T9A_01083</name>
</gene>
<protein>
    <submittedName>
        <fullName evidence="1">Uncharacterized protein</fullName>
    </submittedName>
</protein>
<name>A0ABR4WEC0_9GAMM</name>
<organism evidence="1 2">
    <name type="scientific">Alcanivorax jadensis T9</name>
    <dbReference type="NCBI Taxonomy" id="1177181"/>
    <lineage>
        <taxon>Bacteria</taxon>
        <taxon>Pseudomonadati</taxon>
        <taxon>Pseudomonadota</taxon>
        <taxon>Gammaproteobacteria</taxon>
        <taxon>Oceanospirillales</taxon>
        <taxon>Alcanivoracaceae</taxon>
        <taxon>Alcanivorax</taxon>
    </lineage>
</organism>
<comment type="caution">
    <text evidence="1">The sequence shown here is derived from an EMBL/GenBank/DDBJ whole genome shotgun (WGS) entry which is preliminary data.</text>
</comment>
<keyword evidence="2" id="KW-1185">Reference proteome</keyword>
<dbReference type="EMBL" id="ARXU01000003">
    <property type="protein sequence ID" value="KGD61874.1"/>
    <property type="molecule type" value="Genomic_DNA"/>
</dbReference>
<reference evidence="1 2" key="1">
    <citation type="submission" date="2012-09" db="EMBL/GenBank/DDBJ databases">
        <title>Genome Sequence of alkane-degrading Bacterium Alcanivorax jadensis T9.</title>
        <authorList>
            <person name="Lai Q."/>
            <person name="Shao Z."/>
        </authorList>
    </citation>
    <scope>NUCLEOTIDE SEQUENCE [LARGE SCALE GENOMIC DNA]</scope>
    <source>
        <strain evidence="1 2">T9</strain>
    </source>
</reference>
<evidence type="ECO:0000313" key="2">
    <source>
        <dbReference type="Proteomes" id="UP000029443"/>
    </source>
</evidence>
<dbReference type="Proteomes" id="UP000029443">
    <property type="component" value="Unassembled WGS sequence"/>
</dbReference>
<accession>A0ABR4WEC0</accession>
<sequence length="64" mass="7597">MMVWVLLCAICFGAGLVWSWRRARRRFRVRMEQAVDEEIRQQIKQEVLRHLQDGPASNNGQAER</sequence>